<comment type="caution">
    <text evidence="3">The sequence shown here is derived from an EMBL/GenBank/DDBJ whole genome shotgun (WGS) entry which is preliminary data.</text>
</comment>
<sequence>MQSGVETREGSRMPKAHRRKQITYYQRQRRDKEQETGALRHALVIAVAGAGGKSTYIRQQAERQAGEGKRVAVTTTTHIYNPCVQYGIRESWSGDEAEPVAVVRGVAYFGRLQGMDGQPEDTQQSWKLGPVSPDAFRQICSRYDVVYVEADGSHSMPAKIPLEGEPVLPLGTDEVVIVMGRQAVGRPSRAVCQHYDAARFETAARSGGSSPASERGTRAGGSPASDRLVAAESSPVSDGSEASVRDIAADSLKVAGGITAPEDQEPQTPLTEAQLRHLAEACYIRPLRIRYPWIRSTYYLSDMYRLGEKEHVTDVTFILMASGFGRRYSGSENKLLADFHGRPLYLHALEHLKKSVQQLRSYQVYVRTGVVTRYPEIMQQTADMQDPDITYLENHMAEEGITSSIRIGTRKAIADHAQLAVFFAADMPYLDAGQITRFVCDCICSGKPYGCMAVRDETERTVTTTVPGAFRLDKGQAADRLLALHGDRGAMRLIRQRPWDTYYFYTEPSSIRDIDQKKDSR</sequence>
<dbReference type="GO" id="GO:0016779">
    <property type="term" value="F:nucleotidyltransferase activity"/>
    <property type="evidence" value="ECO:0007669"/>
    <property type="project" value="UniProtKB-ARBA"/>
</dbReference>
<proteinExistence type="predicted"/>
<keyword evidence="4" id="KW-1185">Reference proteome</keyword>
<evidence type="ECO:0000259" key="2">
    <source>
        <dbReference type="Pfam" id="PF12804"/>
    </source>
</evidence>
<dbReference type="SUPFAM" id="SSF53448">
    <property type="entry name" value="Nucleotide-diphospho-sugar transferases"/>
    <property type="match status" value="1"/>
</dbReference>
<gene>
    <name evidence="3" type="primary">yqeC</name>
    <name evidence="3" type="ORF">FYJ35_07430</name>
</gene>
<dbReference type="EMBL" id="VULZ01000007">
    <property type="protein sequence ID" value="MSS14876.1"/>
    <property type="molecule type" value="Genomic_DNA"/>
</dbReference>
<dbReference type="Proteomes" id="UP000481852">
    <property type="component" value="Unassembled WGS sequence"/>
</dbReference>
<feature type="region of interest" description="Disordered" evidence="1">
    <location>
        <begin position="1"/>
        <end position="36"/>
    </location>
</feature>
<evidence type="ECO:0000256" key="1">
    <source>
        <dbReference type="SAM" id="MobiDB-lite"/>
    </source>
</evidence>
<dbReference type="AlphaFoldDB" id="A0A6L5X7A4"/>
<feature type="compositionally biased region" description="Basic and acidic residues" evidence="1">
    <location>
        <begin position="1"/>
        <end position="12"/>
    </location>
</feature>
<accession>A0A6L5X7A4</accession>
<dbReference type="Gene3D" id="3.90.550.10">
    <property type="entry name" value="Spore Coat Polysaccharide Biosynthesis Protein SpsA, Chain A"/>
    <property type="match status" value="1"/>
</dbReference>
<reference evidence="3 4" key="1">
    <citation type="submission" date="2019-08" db="EMBL/GenBank/DDBJ databases">
        <title>In-depth cultivation of the pig gut microbiome towards novel bacterial diversity and tailored functional studies.</title>
        <authorList>
            <person name="Wylensek D."/>
            <person name="Hitch T.C.A."/>
            <person name="Clavel T."/>
        </authorList>
    </citation>
    <scope>NUCLEOTIDE SEQUENCE [LARGE SCALE GENOMIC DNA]</scope>
    <source>
        <strain evidence="3 4">Oil+RF-744-WCA-WT-11</strain>
    </source>
</reference>
<dbReference type="PANTHER" id="PTHR43777:SF1">
    <property type="entry name" value="MOLYBDENUM COFACTOR CYTIDYLYLTRANSFERASE"/>
    <property type="match status" value="1"/>
</dbReference>
<dbReference type="PANTHER" id="PTHR43777">
    <property type="entry name" value="MOLYBDENUM COFACTOR CYTIDYLYLTRANSFERASE"/>
    <property type="match status" value="1"/>
</dbReference>
<dbReference type="Pfam" id="PF19842">
    <property type="entry name" value="YqeC"/>
    <property type="match status" value="1"/>
</dbReference>
<feature type="region of interest" description="Disordered" evidence="1">
    <location>
        <begin position="202"/>
        <end position="243"/>
    </location>
</feature>
<evidence type="ECO:0000313" key="4">
    <source>
        <dbReference type="Proteomes" id="UP000481852"/>
    </source>
</evidence>
<organism evidence="3 4">
    <name type="scientific">Porcincola intestinalis</name>
    <dbReference type="NCBI Taxonomy" id="2606632"/>
    <lineage>
        <taxon>Bacteria</taxon>
        <taxon>Bacillati</taxon>
        <taxon>Bacillota</taxon>
        <taxon>Clostridia</taxon>
        <taxon>Lachnospirales</taxon>
        <taxon>Lachnospiraceae</taxon>
        <taxon>Porcincola</taxon>
    </lineage>
</organism>
<dbReference type="Pfam" id="PF12804">
    <property type="entry name" value="NTP_transf_3"/>
    <property type="match status" value="1"/>
</dbReference>
<dbReference type="InterPro" id="IPR025877">
    <property type="entry name" value="MobA-like_NTP_Trfase"/>
</dbReference>
<dbReference type="InterPro" id="IPR017587">
    <property type="entry name" value="YqeC"/>
</dbReference>
<evidence type="ECO:0000313" key="3">
    <source>
        <dbReference type="EMBL" id="MSS14876.1"/>
    </source>
</evidence>
<feature type="domain" description="MobA-like NTP transferase" evidence="2">
    <location>
        <begin position="318"/>
        <end position="497"/>
    </location>
</feature>
<protein>
    <submittedName>
        <fullName evidence="3">Putative selenium-dependent hydroxylase accessory protein YqeC</fullName>
    </submittedName>
</protein>
<dbReference type="InterPro" id="IPR029044">
    <property type="entry name" value="Nucleotide-diphossugar_trans"/>
</dbReference>
<dbReference type="NCBIfam" id="TIGR03172">
    <property type="entry name" value="selenium cofactor biosynthesis protein YqeC"/>
    <property type="match status" value="1"/>
</dbReference>
<name>A0A6L5X7A4_9FIRM</name>